<feature type="domain" description="Solute-binding protein family 5" evidence="6">
    <location>
        <begin position="64"/>
        <end position="430"/>
    </location>
</feature>
<dbReference type="SUPFAM" id="SSF53850">
    <property type="entry name" value="Periplasmic binding protein-like II"/>
    <property type="match status" value="1"/>
</dbReference>
<dbReference type="Gene3D" id="3.10.105.10">
    <property type="entry name" value="Dipeptide-binding Protein, Domain 3"/>
    <property type="match status" value="1"/>
</dbReference>
<feature type="signal peptide" evidence="5">
    <location>
        <begin position="1"/>
        <end position="20"/>
    </location>
</feature>
<evidence type="ECO:0000313" key="7">
    <source>
        <dbReference type="EMBL" id="TPG61036.1"/>
    </source>
</evidence>
<evidence type="ECO:0000256" key="4">
    <source>
        <dbReference type="ARBA" id="ARBA00022729"/>
    </source>
</evidence>
<dbReference type="GO" id="GO:1904680">
    <property type="term" value="F:peptide transmembrane transporter activity"/>
    <property type="evidence" value="ECO:0007669"/>
    <property type="project" value="TreeGrafter"/>
</dbReference>
<evidence type="ECO:0000256" key="2">
    <source>
        <dbReference type="ARBA" id="ARBA00005695"/>
    </source>
</evidence>
<sequence>MRLRAALLAAALALPGAAGAQDLLRIGVESGPTSLDPHYASLITNIAFARHVFQPLVQQDARQELRPAIASAWRVVDDLTWEFTLDPRARFHDGAPVTAEDVAFSLRRAGEVPNSPSSFGYATRVVTAVEDAGGGVVRIRTRVPTPLLANNLALVMIVSRKHGEGATTADYNAGRAMVGTGPFRHVSWQPGSPYVAERSPGFHGPAPAYARVEFRPIAAGASRVAALSAGDVDLIEIVPPEQFERFRGDARFATSESPSNRLIFLTLDSDREASPFVRARDGGPLANPLRDARVRRALSLAINRQALADRVLRGQALPAGDLGPPGYFGTSPALGAEGLDLEAARKLLSAGGYPQGFAVQINGPNDRFVNDEQVVQAIAQMWTRLGLATTVETKPRGTWLSEAAALKYSVNLAGFSPNPEVLGMLETQVHSWNTSLGLGTANRGRFSHPGIDDLIQRARQTMDNDERARLTREATYKALREETALIPLYFQVNTWAMRRGVTYEARTDEMTLAASAGRAP</sequence>
<dbReference type="EMBL" id="RCZP01000001">
    <property type="protein sequence ID" value="TPG61036.1"/>
    <property type="molecule type" value="Genomic_DNA"/>
</dbReference>
<dbReference type="GO" id="GO:0043190">
    <property type="term" value="C:ATP-binding cassette (ABC) transporter complex"/>
    <property type="evidence" value="ECO:0007669"/>
    <property type="project" value="InterPro"/>
</dbReference>
<dbReference type="InterPro" id="IPR030678">
    <property type="entry name" value="Peptide/Ni-bd"/>
</dbReference>
<feature type="chain" id="PRO_5021397366" evidence="5">
    <location>
        <begin position="21"/>
        <end position="520"/>
    </location>
</feature>
<dbReference type="RefSeq" id="WP_140880734.1">
    <property type="nucleotide sequence ID" value="NZ_RCZP01000001.1"/>
</dbReference>
<comment type="similarity">
    <text evidence="2">Belongs to the bacterial solute-binding protein 5 family.</text>
</comment>
<keyword evidence="3" id="KW-0813">Transport</keyword>
<gene>
    <name evidence="7" type="ORF">EAH89_00245</name>
</gene>
<dbReference type="PANTHER" id="PTHR30290">
    <property type="entry name" value="PERIPLASMIC BINDING COMPONENT OF ABC TRANSPORTER"/>
    <property type="match status" value="1"/>
</dbReference>
<comment type="subcellular location">
    <subcellularLocation>
        <location evidence="1">Periplasm</location>
    </subcellularLocation>
</comment>
<dbReference type="Proteomes" id="UP000317078">
    <property type="component" value="Unassembled WGS sequence"/>
</dbReference>
<keyword evidence="4 5" id="KW-0732">Signal</keyword>
<dbReference type="CDD" id="cd08498">
    <property type="entry name" value="PBP2_NikA_DppA_OppA_like_2"/>
    <property type="match status" value="1"/>
</dbReference>
<evidence type="ECO:0000256" key="5">
    <source>
        <dbReference type="SAM" id="SignalP"/>
    </source>
</evidence>
<dbReference type="Gene3D" id="3.40.190.10">
    <property type="entry name" value="Periplasmic binding protein-like II"/>
    <property type="match status" value="1"/>
</dbReference>
<dbReference type="GO" id="GO:0030288">
    <property type="term" value="C:outer membrane-bounded periplasmic space"/>
    <property type="evidence" value="ECO:0007669"/>
    <property type="project" value="UniProtKB-ARBA"/>
</dbReference>
<evidence type="ECO:0000256" key="1">
    <source>
        <dbReference type="ARBA" id="ARBA00004418"/>
    </source>
</evidence>
<evidence type="ECO:0000259" key="6">
    <source>
        <dbReference type="Pfam" id="PF00496"/>
    </source>
</evidence>
<dbReference type="Gene3D" id="3.90.76.10">
    <property type="entry name" value="Dipeptide-binding Protein, Domain 1"/>
    <property type="match status" value="1"/>
</dbReference>
<dbReference type="GO" id="GO:0015833">
    <property type="term" value="P:peptide transport"/>
    <property type="evidence" value="ECO:0007669"/>
    <property type="project" value="TreeGrafter"/>
</dbReference>
<dbReference type="PIRSF" id="PIRSF002741">
    <property type="entry name" value="MppA"/>
    <property type="match status" value="1"/>
</dbReference>
<dbReference type="PANTHER" id="PTHR30290:SF9">
    <property type="entry name" value="OLIGOPEPTIDE-BINDING PROTEIN APPA"/>
    <property type="match status" value="1"/>
</dbReference>
<reference evidence="7 8" key="1">
    <citation type="journal article" date="2019" name="Environ. Microbiol.">
        <title>Species interactions and distinct microbial communities in high Arctic permafrost affected cryosols are associated with the CH4 and CO2 gas fluxes.</title>
        <authorList>
            <person name="Altshuler I."/>
            <person name="Hamel J."/>
            <person name="Turney S."/>
            <person name="Magnuson E."/>
            <person name="Levesque R."/>
            <person name="Greer C."/>
            <person name="Whyte L.G."/>
        </authorList>
    </citation>
    <scope>NUCLEOTIDE SEQUENCE [LARGE SCALE GENOMIC DNA]</scope>
    <source>
        <strain evidence="7 8">S9.3B</strain>
    </source>
</reference>
<dbReference type="Pfam" id="PF00496">
    <property type="entry name" value="SBP_bac_5"/>
    <property type="match status" value="1"/>
</dbReference>
<protein>
    <submittedName>
        <fullName evidence="7">ABC transporter substrate-binding protein</fullName>
    </submittedName>
</protein>
<dbReference type="InterPro" id="IPR000914">
    <property type="entry name" value="SBP_5_dom"/>
</dbReference>
<accession>A0A502GJA1</accession>
<dbReference type="AlphaFoldDB" id="A0A502GJA1"/>
<dbReference type="InterPro" id="IPR039424">
    <property type="entry name" value="SBP_5"/>
</dbReference>
<evidence type="ECO:0000313" key="8">
    <source>
        <dbReference type="Proteomes" id="UP000317078"/>
    </source>
</evidence>
<proteinExistence type="inferred from homology"/>
<name>A0A502GJA1_9PROT</name>
<dbReference type="OrthoDB" id="9773508at2"/>
<evidence type="ECO:0000256" key="3">
    <source>
        <dbReference type="ARBA" id="ARBA00022448"/>
    </source>
</evidence>
<organism evidence="7 8">
    <name type="scientific">Muricoccus nepalensis</name>
    <dbReference type="NCBI Taxonomy" id="1854500"/>
    <lineage>
        <taxon>Bacteria</taxon>
        <taxon>Pseudomonadati</taxon>
        <taxon>Pseudomonadota</taxon>
        <taxon>Alphaproteobacteria</taxon>
        <taxon>Acetobacterales</taxon>
        <taxon>Roseomonadaceae</taxon>
        <taxon>Muricoccus</taxon>
    </lineage>
</organism>
<comment type="caution">
    <text evidence="7">The sequence shown here is derived from an EMBL/GenBank/DDBJ whole genome shotgun (WGS) entry which is preliminary data.</text>
</comment>
<keyword evidence="8" id="KW-1185">Reference proteome</keyword>